<evidence type="ECO:0000313" key="10">
    <source>
        <dbReference type="EMBL" id="NER17023.1"/>
    </source>
</evidence>
<comment type="similarity">
    <text evidence="1 6 7">Belongs to the bacterial ribosomal protein bL21 family.</text>
</comment>
<feature type="region of interest" description="Disordered" evidence="8">
    <location>
        <begin position="108"/>
        <end position="161"/>
    </location>
</feature>
<dbReference type="GO" id="GO:0003677">
    <property type="term" value="F:DNA binding"/>
    <property type="evidence" value="ECO:0007669"/>
    <property type="project" value="InterPro"/>
</dbReference>
<evidence type="ECO:0000313" key="11">
    <source>
        <dbReference type="Proteomes" id="UP000474296"/>
    </source>
</evidence>
<dbReference type="Pfam" id="PF14520">
    <property type="entry name" value="HHH_5"/>
    <property type="match status" value="1"/>
</dbReference>
<dbReference type="InterPro" id="IPR001787">
    <property type="entry name" value="Ribosomal_bL21"/>
</dbReference>
<dbReference type="GO" id="GO:0006281">
    <property type="term" value="P:DNA repair"/>
    <property type="evidence" value="ECO:0007669"/>
    <property type="project" value="InterPro"/>
</dbReference>
<name>A0A6M0CJ61_9FLAO</name>
<sequence length="240" mass="25530">MYAIVEIAGQQFKVAKDQKVFVHRLASEEGAKVSFNNVMLLDDAGKVTIGAPAIDGAAVEAKVLKHLKGDKVIVFKKKRRKGYKVKNGHRQSLTEIIIEEIKASGAKKAAPAKAKAEKPVAKKAAAPKKEEAKPAAKAKAVAPKKEAAPKKAAPKKAAKADDLKKIEGIGPKIAETLVAAGIATFADLAKAKPAKISEIIEGVRGNHVTDTWPKQAKLAADGKWDELKELQDKLDGGVEK</sequence>
<dbReference type="Gene3D" id="1.10.150.20">
    <property type="entry name" value="5' to 3' exonuclease, C-terminal subdomain"/>
    <property type="match status" value="1"/>
</dbReference>
<protein>
    <recommendedName>
        <fullName evidence="6">Large ribosomal subunit protein bL21</fullName>
    </recommendedName>
</protein>
<dbReference type="InterPro" id="IPR028909">
    <property type="entry name" value="bL21-like"/>
</dbReference>
<dbReference type="GO" id="GO:0019843">
    <property type="term" value="F:rRNA binding"/>
    <property type="evidence" value="ECO:0007669"/>
    <property type="project" value="UniProtKB-UniRule"/>
</dbReference>
<accession>A0A6M0CJ61</accession>
<proteinExistence type="inferred from homology"/>
<dbReference type="GO" id="GO:0006412">
    <property type="term" value="P:translation"/>
    <property type="evidence" value="ECO:0007669"/>
    <property type="project" value="UniProtKB-UniRule"/>
</dbReference>
<gene>
    <name evidence="6 10" type="primary">rplU</name>
    <name evidence="10" type="ORF">GWK10_07360</name>
</gene>
<dbReference type="PANTHER" id="PTHR21349">
    <property type="entry name" value="50S RIBOSOMAL PROTEIN L21"/>
    <property type="match status" value="1"/>
</dbReference>
<dbReference type="SUPFAM" id="SSF141091">
    <property type="entry name" value="L21p-like"/>
    <property type="match status" value="1"/>
</dbReference>
<dbReference type="Pfam" id="PF00829">
    <property type="entry name" value="Ribosomal_L21p"/>
    <property type="match status" value="1"/>
</dbReference>
<dbReference type="GO" id="GO:0003735">
    <property type="term" value="F:structural constituent of ribosome"/>
    <property type="evidence" value="ECO:0007669"/>
    <property type="project" value="InterPro"/>
</dbReference>
<dbReference type="SMART" id="SM00278">
    <property type="entry name" value="HhH1"/>
    <property type="match status" value="1"/>
</dbReference>
<evidence type="ECO:0000256" key="4">
    <source>
        <dbReference type="ARBA" id="ARBA00022980"/>
    </source>
</evidence>
<dbReference type="InterPro" id="IPR003583">
    <property type="entry name" value="Hlx-hairpin-Hlx_DNA-bd_motif"/>
</dbReference>
<dbReference type="RefSeq" id="WP_164031003.1">
    <property type="nucleotide sequence ID" value="NZ_JAABOQ010000003.1"/>
</dbReference>
<dbReference type="HAMAP" id="MF_01363">
    <property type="entry name" value="Ribosomal_bL21"/>
    <property type="match status" value="1"/>
</dbReference>
<dbReference type="GO" id="GO:1990904">
    <property type="term" value="C:ribonucleoprotein complex"/>
    <property type="evidence" value="ECO:0007669"/>
    <property type="project" value="UniProtKB-KW"/>
</dbReference>
<evidence type="ECO:0000256" key="8">
    <source>
        <dbReference type="SAM" id="MobiDB-lite"/>
    </source>
</evidence>
<evidence type="ECO:0000256" key="1">
    <source>
        <dbReference type="ARBA" id="ARBA00008563"/>
    </source>
</evidence>
<comment type="function">
    <text evidence="6 7">This protein binds to 23S rRNA in the presence of protein L20.</text>
</comment>
<evidence type="ECO:0000259" key="9">
    <source>
        <dbReference type="SMART" id="SM00278"/>
    </source>
</evidence>
<comment type="caution">
    <text evidence="10">The sequence shown here is derived from an EMBL/GenBank/DDBJ whole genome shotgun (WGS) entry which is preliminary data.</text>
</comment>
<keyword evidence="2 6" id="KW-0699">rRNA-binding</keyword>
<dbReference type="InterPro" id="IPR036164">
    <property type="entry name" value="bL21-like_sf"/>
</dbReference>
<feature type="domain" description="Helix-hairpin-helix DNA-binding motif class 1" evidence="9">
    <location>
        <begin position="161"/>
        <end position="180"/>
    </location>
</feature>
<dbReference type="GO" id="GO:0005840">
    <property type="term" value="C:ribosome"/>
    <property type="evidence" value="ECO:0007669"/>
    <property type="project" value="UniProtKB-KW"/>
</dbReference>
<dbReference type="NCBIfam" id="TIGR00061">
    <property type="entry name" value="L21"/>
    <property type="match status" value="1"/>
</dbReference>
<evidence type="ECO:0000256" key="7">
    <source>
        <dbReference type="RuleBase" id="RU000562"/>
    </source>
</evidence>
<dbReference type="InterPro" id="IPR018258">
    <property type="entry name" value="Ribosomal_bL21_CS"/>
</dbReference>
<dbReference type="EMBL" id="JAABOQ010000003">
    <property type="protein sequence ID" value="NER17023.1"/>
    <property type="molecule type" value="Genomic_DNA"/>
</dbReference>
<keyword evidence="4 6" id="KW-0689">Ribosomal protein</keyword>
<evidence type="ECO:0000256" key="5">
    <source>
        <dbReference type="ARBA" id="ARBA00023274"/>
    </source>
</evidence>
<keyword evidence="3 6" id="KW-0694">RNA-binding</keyword>
<dbReference type="Proteomes" id="UP000474296">
    <property type="component" value="Unassembled WGS sequence"/>
</dbReference>
<reference evidence="10 11" key="1">
    <citation type="submission" date="2020-01" db="EMBL/GenBank/DDBJ databases">
        <title>Spongiivirga citrea KCTC 32990T.</title>
        <authorList>
            <person name="Wang G."/>
        </authorList>
    </citation>
    <scope>NUCLEOTIDE SEQUENCE [LARGE SCALE GENOMIC DNA]</scope>
    <source>
        <strain evidence="10 11">KCTC 32990</strain>
    </source>
</reference>
<keyword evidence="5 6" id="KW-0687">Ribonucleoprotein</keyword>
<organism evidence="10 11">
    <name type="scientific">Spongiivirga citrea</name>
    <dbReference type="NCBI Taxonomy" id="1481457"/>
    <lineage>
        <taxon>Bacteria</taxon>
        <taxon>Pseudomonadati</taxon>
        <taxon>Bacteroidota</taxon>
        <taxon>Flavobacteriia</taxon>
        <taxon>Flavobacteriales</taxon>
        <taxon>Flavobacteriaceae</taxon>
        <taxon>Spongiivirga</taxon>
    </lineage>
</organism>
<evidence type="ECO:0000256" key="6">
    <source>
        <dbReference type="HAMAP-Rule" id="MF_01363"/>
    </source>
</evidence>
<dbReference type="PROSITE" id="PS01169">
    <property type="entry name" value="RIBOSOMAL_L21"/>
    <property type="match status" value="1"/>
</dbReference>
<keyword evidence="11" id="KW-1185">Reference proteome</keyword>
<dbReference type="AlphaFoldDB" id="A0A6M0CJ61"/>
<evidence type="ECO:0000256" key="2">
    <source>
        <dbReference type="ARBA" id="ARBA00022730"/>
    </source>
</evidence>
<evidence type="ECO:0000256" key="3">
    <source>
        <dbReference type="ARBA" id="ARBA00022884"/>
    </source>
</evidence>
<dbReference type="GO" id="GO:0005737">
    <property type="term" value="C:cytoplasm"/>
    <property type="evidence" value="ECO:0007669"/>
    <property type="project" value="UniProtKB-ARBA"/>
</dbReference>
<comment type="subunit">
    <text evidence="6">Part of the 50S ribosomal subunit. Contacts protein L20.</text>
</comment>
<dbReference type="PANTHER" id="PTHR21349:SF0">
    <property type="entry name" value="LARGE RIBOSOMAL SUBUNIT PROTEIN BL21M"/>
    <property type="match status" value="1"/>
</dbReference>